<dbReference type="GO" id="GO:0006788">
    <property type="term" value="P:heme oxidation"/>
    <property type="evidence" value="ECO:0007669"/>
    <property type="project" value="InterPro"/>
</dbReference>
<feature type="binding site" evidence="10">
    <location>
        <position position="125"/>
    </location>
    <ligand>
        <name>heme b</name>
        <dbReference type="ChEBI" id="CHEBI:60344"/>
    </ligand>
</feature>
<dbReference type="AlphaFoldDB" id="A0A1G4NX50"/>
<keyword evidence="6 11" id="KW-0408">Iron</keyword>
<evidence type="ECO:0000256" key="5">
    <source>
        <dbReference type="ARBA" id="ARBA00023002"/>
    </source>
</evidence>
<dbReference type="GO" id="GO:0004392">
    <property type="term" value="F:heme oxygenase (decyclizing) activity"/>
    <property type="evidence" value="ECO:0007669"/>
    <property type="project" value="UniProtKB-EC"/>
</dbReference>
<keyword evidence="12" id="KW-0472">Membrane</keyword>
<keyword evidence="12" id="KW-0812">Transmembrane</keyword>
<organism evidence="13">
    <name type="scientific">Neoizziella asiatica</name>
    <dbReference type="NCBI Taxonomy" id="1077397"/>
    <lineage>
        <taxon>Eukaryota</taxon>
        <taxon>Rhodophyta</taxon>
        <taxon>Florideophyceae</taxon>
        <taxon>Nemaliophycidae</taxon>
        <taxon>Nemaliales</taxon>
        <taxon>Liagoraceae</taxon>
        <taxon>Neoizziella</taxon>
    </lineage>
</organism>
<keyword evidence="4 11" id="KW-0479">Metal-binding</keyword>
<dbReference type="GO" id="GO:0020037">
    <property type="term" value="F:heme binding"/>
    <property type="evidence" value="ECO:0007669"/>
    <property type="project" value="TreeGrafter"/>
</dbReference>
<dbReference type="InterPro" id="IPR002051">
    <property type="entry name" value="Haem_Oase"/>
</dbReference>
<keyword evidence="12" id="KW-1133">Transmembrane helix</keyword>
<keyword evidence="5" id="KW-0560">Oxidoreductase</keyword>
<dbReference type="Gene3D" id="1.20.910.10">
    <property type="entry name" value="Heme oxygenase-like"/>
    <property type="match status" value="1"/>
</dbReference>
<reference evidence="13" key="2">
    <citation type="submission" date="2016-10" db="EMBL/GenBank/DDBJ databases">
        <authorList>
            <person name="de Groot N.N."/>
        </authorList>
    </citation>
    <scope>NUCLEOTIDE SEQUENCE</scope>
    <source>
        <strain evidence="13">J.0154</strain>
    </source>
</reference>
<dbReference type="InterPro" id="IPR018207">
    <property type="entry name" value="Haem_oxygenase_CS"/>
</dbReference>
<evidence type="ECO:0000256" key="7">
    <source>
        <dbReference type="ARBA" id="ARBA00048328"/>
    </source>
</evidence>
<evidence type="ECO:0000256" key="8">
    <source>
        <dbReference type="ARBA" id="ARBA00053929"/>
    </source>
</evidence>
<name>A0A1G4NX50_9FLOR</name>
<comment type="function">
    <text evidence="8">Catalyzes the opening of the heme ring with the release of iron. Key enzyme in the synthesis of the chromophoric part of the photosynthetic antennae.</text>
</comment>
<dbReference type="EC" id="1.14.14.18" evidence="2"/>
<dbReference type="InterPro" id="IPR016084">
    <property type="entry name" value="Haem_Oase-like_multi-hlx"/>
</dbReference>
<keyword evidence="13" id="KW-0150">Chloroplast</keyword>
<keyword evidence="3 10" id="KW-0349">Heme</keyword>
<dbReference type="PANTHER" id="PTHR10720">
    <property type="entry name" value="HEME OXYGENASE"/>
    <property type="match status" value="1"/>
</dbReference>
<keyword evidence="13" id="KW-0934">Plastid</keyword>
<evidence type="ECO:0000256" key="11">
    <source>
        <dbReference type="PIRSR" id="PIRSR000343-2"/>
    </source>
</evidence>
<dbReference type="PANTHER" id="PTHR10720:SF0">
    <property type="entry name" value="HEME OXYGENASE"/>
    <property type="match status" value="1"/>
</dbReference>
<feature type="binding site" evidence="10">
    <location>
        <position position="173"/>
    </location>
    <ligand>
        <name>heme b</name>
        <dbReference type="ChEBI" id="CHEBI:60344"/>
    </ligand>
</feature>
<evidence type="ECO:0000313" key="13">
    <source>
        <dbReference type="EMBL" id="SCW23204.1"/>
    </source>
</evidence>
<dbReference type="FunFam" id="1.20.910.10:FF:000001">
    <property type="entry name" value="Heme oxygenase 1"/>
    <property type="match status" value="1"/>
</dbReference>
<dbReference type="PRINTS" id="PR00088">
    <property type="entry name" value="HAEMOXYGNASE"/>
</dbReference>
<evidence type="ECO:0000256" key="2">
    <source>
        <dbReference type="ARBA" id="ARBA00012360"/>
    </source>
</evidence>
<dbReference type="CDD" id="cd19165">
    <property type="entry name" value="HemeO"/>
    <property type="match status" value="1"/>
</dbReference>
<feature type="binding site" evidence="10">
    <location>
        <position position="10"/>
    </location>
    <ligand>
        <name>heme b</name>
        <dbReference type="ChEBI" id="CHEBI:60344"/>
    </ligand>
</feature>
<geneLocation type="chloroplast" evidence="13"/>
<evidence type="ECO:0000256" key="4">
    <source>
        <dbReference type="ARBA" id="ARBA00022723"/>
    </source>
</evidence>
<evidence type="ECO:0000256" key="6">
    <source>
        <dbReference type="ARBA" id="ARBA00023004"/>
    </source>
</evidence>
<dbReference type="RefSeq" id="YP_009314749.1">
    <property type="nucleotide sequence ID" value="NC_031663.1"/>
</dbReference>
<dbReference type="GO" id="GO:0042167">
    <property type="term" value="P:heme catabolic process"/>
    <property type="evidence" value="ECO:0007669"/>
    <property type="project" value="TreeGrafter"/>
</dbReference>
<evidence type="ECO:0000256" key="3">
    <source>
        <dbReference type="ARBA" id="ARBA00022617"/>
    </source>
</evidence>
<accession>A0A1G4NX50</accession>
<dbReference type="EMBL" id="LT622872">
    <property type="protein sequence ID" value="SCW23204.1"/>
    <property type="molecule type" value="Genomic_DNA"/>
</dbReference>
<gene>
    <name evidence="13" type="primary">pbsA</name>
    <name evidence="13" type="ORF">J0154_140</name>
</gene>
<sequence>MSSKLAEQLREGTTKSHSMAENVSFVKSFLGGVVDKNAYRQLVANLYFVYVAIEKQMFLNKDHELIKPIYFTELNRKLSLEQDLVHYYGNTWQDQIYMSEATQMYVKRIHAVGVNQPELLVAHAYTRYMGDLSGGQILKKIAQSAMNLPDNNGLAFYDFPDIKDDSIFKNHYRNQLNSIPVNKDQIADIIAEANIAFTLNMKMFQELNSSFIKIMLMLFVNAIGNLKINVNFFQRKNSIK</sequence>
<dbReference type="PIRSF" id="PIRSF000343">
    <property type="entry name" value="Haem_Oase"/>
    <property type="match status" value="1"/>
</dbReference>
<dbReference type="InterPro" id="IPR016053">
    <property type="entry name" value="Haem_Oase-like"/>
</dbReference>
<comment type="catalytic activity">
    <reaction evidence="7">
        <text>heme b + 3 reduced [NADPH--hemoprotein reductase] + 3 O2 = biliverdin IXalpha + CO + Fe(2+) + 3 oxidized [NADPH--hemoprotein reductase] + 3 H2O + H(+)</text>
        <dbReference type="Rhea" id="RHEA:21764"/>
        <dbReference type="Rhea" id="RHEA-COMP:11964"/>
        <dbReference type="Rhea" id="RHEA-COMP:11965"/>
        <dbReference type="ChEBI" id="CHEBI:15377"/>
        <dbReference type="ChEBI" id="CHEBI:15378"/>
        <dbReference type="ChEBI" id="CHEBI:15379"/>
        <dbReference type="ChEBI" id="CHEBI:17245"/>
        <dbReference type="ChEBI" id="CHEBI:29033"/>
        <dbReference type="ChEBI" id="CHEBI:57618"/>
        <dbReference type="ChEBI" id="CHEBI:57991"/>
        <dbReference type="ChEBI" id="CHEBI:58210"/>
        <dbReference type="ChEBI" id="CHEBI:60344"/>
        <dbReference type="EC" id="1.14.14.18"/>
    </reaction>
</comment>
<reference evidence="13" key="1">
    <citation type="submission" date="2016-10" db="EMBL/GenBank/DDBJ databases">
        <title>Chloroplast genomes as a tool to resolve red algal phylogenies: a case study in the Nemaliales.</title>
        <authorList>
            <person name="Costa J.F."/>
            <person name="Lin S.M."/>
            <person name="Macaya E.C."/>
            <person name="Fernandez-Garcia C."/>
            <person name="Verbruggen H."/>
        </authorList>
    </citation>
    <scope>NUCLEOTIDE SEQUENCE</scope>
    <source>
        <strain evidence="13">J.0154</strain>
    </source>
</reference>
<evidence type="ECO:0000256" key="1">
    <source>
        <dbReference type="ARBA" id="ARBA00006134"/>
    </source>
</evidence>
<proteinExistence type="inferred from homology"/>
<evidence type="ECO:0000256" key="10">
    <source>
        <dbReference type="PIRSR" id="PIRSR000343-1"/>
    </source>
</evidence>
<feature type="transmembrane region" description="Helical" evidence="12">
    <location>
        <begin position="211"/>
        <end position="230"/>
    </location>
</feature>
<protein>
    <recommendedName>
        <fullName evidence="9">Heme oxygenase</fullName>
        <ecNumber evidence="2">1.14.14.18</ecNumber>
    </recommendedName>
</protein>
<evidence type="ECO:0000256" key="9">
    <source>
        <dbReference type="ARBA" id="ARBA00074009"/>
    </source>
</evidence>
<dbReference type="GO" id="GO:0046872">
    <property type="term" value="F:metal ion binding"/>
    <property type="evidence" value="ECO:0007669"/>
    <property type="project" value="UniProtKB-KW"/>
</dbReference>
<dbReference type="PROSITE" id="PS00593">
    <property type="entry name" value="HEME_OXYGENASE"/>
    <property type="match status" value="1"/>
</dbReference>
<dbReference type="GO" id="GO:0006979">
    <property type="term" value="P:response to oxidative stress"/>
    <property type="evidence" value="ECO:0007669"/>
    <property type="project" value="TreeGrafter"/>
</dbReference>
<dbReference type="Pfam" id="PF01126">
    <property type="entry name" value="Heme_oxygenase"/>
    <property type="match status" value="1"/>
</dbReference>
<evidence type="ECO:0000256" key="12">
    <source>
        <dbReference type="SAM" id="Phobius"/>
    </source>
</evidence>
<dbReference type="SUPFAM" id="SSF48613">
    <property type="entry name" value="Heme oxygenase-like"/>
    <property type="match status" value="1"/>
</dbReference>
<dbReference type="GeneID" id="29999812"/>
<comment type="similarity">
    <text evidence="1">Belongs to the heme oxygenase family.</text>
</comment>
<feature type="binding site" description="axial binding residue" evidence="11">
    <location>
        <position position="17"/>
    </location>
    <ligand>
        <name>heme b</name>
        <dbReference type="ChEBI" id="CHEBI:60344"/>
    </ligand>
    <ligandPart>
        <name>Fe</name>
        <dbReference type="ChEBI" id="CHEBI:18248"/>
    </ligandPart>
</feature>